<dbReference type="GO" id="GO:0046930">
    <property type="term" value="C:pore complex"/>
    <property type="evidence" value="ECO:0007669"/>
    <property type="project" value="UniProtKB-KW"/>
</dbReference>
<keyword evidence="5 18" id="KW-0762">Sugar transport</keyword>
<evidence type="ECO:0000313" key="18">
    <source>
        <dbReference type="EMBL" id="VVE73515.1"/>
    </source>
</evidence>
<comment type="similarity">
    <text evidence="2">Belongs to the BexD/CtrA/VexA family.</text>
</comment>
<evidence type="ECO:0000256" key="15">
    <source>
        <dbReference type="SAM" id="SignalP"/>
    </source>
</evidence>
<dbReference type="Gene3D" id="3.10.560.10">
    <property type="entry name" value="Outer membrane lipoprotein wza domain like"/>
    <property type="match status" value="2"/>
</dbReference>
<keyword evidence="4" id="KW-1134">Transmembrane beta strand</keyword>
<evidence type="ECO:0000256" key="8">
    <source>
        <dbReference type="ARBA" id="ARBA00023047"/>
    </source>
</evidence>
<dbReference type="Pfam" id="PF22461">
    <property type="entry name" value="SLBB_2"/>
    <property type="match status" value="1"/>
</dbReference>
<keyword evidence="13" id="KW-0998">Cell outer membrane</keyword>
<dbReference type="Pfam" id="PF02563">
    <property type="entry name" value="Poly_export"/>
    <property type="match status" value="1"/>
</dbReference>
<feature type="chain" id="PRO_5022971772" evidence="15">
    <location>
        <begin position="24"/>
        <end position="391"/>
    </location>
</feature>
<evidence type="ECO:0000256" key="2">
    <source>
        <dbReference type="ARBA" id="ARBA00009450"/>
    </source>
</evidence>
<evidence type="ECO:0000256" key="6">
    <source>
        <dbReference type="ARBA" id="ARBA00022692"/>
    </source>
</evidence>
<dbReference type="GO" id="GO:0009279">
    <property type="term" value="C:cell outer membrane"/>
    <property type="evidence" value="ECO:0007669"/>
    <property type="project" value="UniProtKB-SubCell"/>
</dbReference>
<gene>
    <name evidence="18" type="ORF">PCA31118_04561</name>
</gene>
<evidence type="ECO:0000256" key="5">
    <source>
        <dbReference type="ARBA" id="ARBA00022597"/>
    </source>
</evidence>
<dbReference type="AlphaFoldDB" id="A0A5E5ALR6"/>
<dbReference type="Proteomes" id="UP000414136">
    <property type="component" value="Unassembled WGS sequence"/>
</dbReference>
<dbReference type="PANTHER" id="PTHR33619:SF3">
    <property type="entry name" value="POLYSACCHARIDE EXPORT PROTEIN GFCE-RELATED"/>
    <property type="match status" value="1"/>
</dbReference>
<keyword evidence="8" id="KW-0625">Polysaccharide transport</keyword>
<feature type="domain" description="Polysaccharide export protein N-terminal" evidence="16">
    <location>
        <begin position="84"/>
        <end position="175"/>
    </location>
</feature>
<evidence type="ECO:0000256" key="13">
    <source>
        <dbReference type="ARBA" id="ARBA00023237"/>
    </source>
</evidence>
<keyword evidence="7 15" id="KW-0732">Signal</keyword>
<dbReference type="GO" id="GO:0015159">
    <property type="term" value="F:polysaccharide transmembrane transporter activity"/>
    <property type="evidence" value="ECO:0007669"/>
    <property type="project" value="InterPro"/>
</dbReference>
<dbReference type="GO" id="GO:0015288">
    <property type="term" value="F:porin activity"/>
    <property type="evidence" value="ECO:0007669"/>
    <property type="project" value="UniProtKB-KW"/>
</dbReference>
<evidence type="ECO:0000256" key="10">
    <source>
        <dbReference type="ARBA" id="ARBA00023114"/>
    </source>
</evidence>
<feature type="domain" description="SLBB" evidence="17">
    <location>
        <begin position="267"/>
        <end position="361"/>
    </location>
</feature>
<evidence type="ECO:0000256" key="1">
    <source>
        <dbReference type="ARBA" id="ARBA00004571"/>
    </source>
</evidence>
<dbReference type="GO" id="GO:0006811">
    <property type="term" value="P:monoatomic ion transport"/>
    <property type="evidence" value="ECO:0007669"/>
    <property type="project" value="UniProtKB-KW"/>
</dbReference>
<proteinExistence type="inferred from homology"/>
<dbReference type="InterPro" id="IPR003715">
    <property type="entry name" value="Poly_export_N"/>
</dbReference>
<dbReference type="OrthoDB" id="9808421at2"/>
<keyword evidence="12" id="KW-0564">Palmitate</keyword>
<keyword evidence="11" id="KW-0472">Membrane</keyword>
<name>A0A5E5ALR6_9BURK</name>
<dbReference type="Gene3D" id="3.30.1950.10">
    <property type="entry name" value="wza like domain"/>
    <property type="match status" value="1"/>
</dbReference>
<organism evidence="18 19">
    <name type="scientific">Pandoraea captiosa</name>
    <dbReference type="NCBI Taxonomy" id="2508302"/>
    <lineage>
        <taxon>Bacteria</taxon>
        <taxon>Pseudomonadati</taxon>
        <taxon>Pseudomonadota</taxon>
        <taxon>Betaproteobacteria</taxon>
        <taxon>Burkholderiales</taxon>
        <taxon>Burkholderiaceae</taxon>
        <taxon>Pandoraea</taxon>
    </lineage>
</organism>
<accession>A0A5E5ALR6</accession>
<evidence type="ECO:0000313" key="19">
    <source>
        <dbReference type="Proteomes" id="UP000414136"/>
    </source>
</evidence>
<evidence type="ECO:0000256" key="3">
    <source>
        <dbReference type="ARBA" id="ARBA00022448"/>
    </source>
</evidence>
<keyword evidence="14" id="KW-0449">Lipoprotein</keyword>
<dbReference type="PANTHER" id="PTHR33619">
    <property type="entry name" value="POLYSACCHARIDE EXPORT PROTEIN GFCE-RELATED"/>
    <property type="match status" value="1"/>
</dbReference>
<dbReference type="InterPro" id="IPR054765">
    <property type="entry name" value="SLBB_dom"/>
</dbReference>
<keyword evidence="3" id="KW-0813">Transport</keyword>
<feature type="signal peptide" evidence="15">
    <location>
        <begin position="1"/>
        <end position="23"/>
    </location>
</feature>
<reference evidence="18 19" key="1">
    <citation type="submission" date="2019-08" db="EMBL/GenBank/DDBJ databases">
        <authorList>
            <person name="Peeters C."/>
        </authorList>
    </citation>
    <scope>NUCLEOTIDE SEQUENCE [LARGE SCALE GENOMIC DNA]</scope>
    <source>
        <strain evidence="18 19">LMG 31118</strain>
    </source>
</reference>
<keyword evidence="9" id="KW-0406">Ion transport</keyword>
<keyword evidence="19" id="KW-1185">Reference proteome</keyword>
<evidence type="ECO:0000256" key="12">
    <source>
        <dbReference type="ARBA" id="ARBA00023139"/>
    </source>
</evidence>
<protein>
    <submittedName>
        <fullName evidence="18">Sugar transporter</fullName>
    </submittedName>
</protein>
<evidence type="ECO:0000256" key="9">
    <source>
        <dbReference type="ARBA" id="ARBA00023065"/>
    </source>
</evidence>
<comment type="subcellular location">
    <subcellularLocation>
        <location evidence="1">Cell outer membrane</location>
        <topology evidence="1">Multi-pass membrane protein</topology>
    </subcellularLocation>
</comment>
<keyword evidence="10" id="KW-0626">Porin</keyword>
<dbReference type="InterPro" id="IPR049712">
    <property type="entry name" value="Poly_export"/>
</dbReference>
<evidence type="ECO:0000256" key="14">
    <source>
        <dbReference type="ARBA" id="ARBA00023288"/>
    </source>
</evidence>
<sequence>MIPRTPARFVKLLLSVSMLTTLAGCSLVPSSGPTRSQVENEAQEPSGLIDGIQIVDVSDAVARKLLAQRRSTDFASTFGDAMVPAQRVGTGDILEVSVWESPPAALFSAPLQPELGTGASRAVVLPAQTVDTEGEIDVPFAGRVPVTGRTINEVSGEIAKRLKNKANQPQVMTRVVKRANAFVTVVGDVNSSVRMELSAGNERLLDSLAAAGGTRQAVDKTTIQVTRGRVVQSLPLQSIIRDPRQNIPLHAHDVVTALFQPYSFTMLGASGKNDEVNFEAQGITLSQALARSGGLNDSRSDPRGVFVFRFESPEALDWPNAPVKTTPNGKVPVIYRVDLKNPSSFFVAQNFMMDDKDLVYVSNAPVAELQKFMNLVFSGLYPTLSVINATK</sequence>
<evidence type="ECO:0000256" key="7">
    <source>
        <dbReference type="ARBA" id="ARBA00022729"/>
    </source>
</evidence>
<evidence type="ECO:0000259" key="17">
    <source>
        <dbReference type="Pfam" id="PF22461"/>
    </source>
</evidence>
<evidence type="ECO:0000256" key="11">
    <source>
        <dbReference type="ARBA" id="ARBA00023136"/>
    </source>
</evidence>
<evidence type="ECO:0000259" key="16">
    <source>
        <dbReference type="Pfam" id="PF02563"/>
    </source>
</evidence>
<dbReference type="PROSITE" id="PS51257">
    <property type="entry name" value="PROKAR_LIPOPROTEIN"/>
    <property type="match status" value="1"/>
</dbReference>
<keyword evidence="6" id="KW-0812">Transmembrane</keyword>
<dbReference type="EMBL" id="CABPSQ010000012">
    <property type="protein sequence ID" value="VVE73515.1"/>
    <property type="molecule type" value="Genomic_DNA"/>
</dbReference>
<evidence type="ECO:0000256" key="4">
    <source>
        <dbReference type="ARBA" id="ARBA00022452"/>
    </source>
</evidence>